<organism evidence="2 3">
    <name type="scientific">Lepidopterella palustris CBS 459.81</name>
    <dbReference type="NCBI Taxonomy" id="1314670"/>
    <lineage>
        <taxon>Eukaryota</taxon>
        <taxon>Fungi</taxon>
        <taxon>Dikarya</taxon>
        <taxon>Ascomycota</taxon>
        <taxon>Pezizomycotina</taxon>
        <taxon>Dothideomycetes</taxon>
        <taxon>Pleosporomycetidae</taxon>
        <taxon>Mytilinidiales</taxon>
        <taxon>Argynnaceae</taxon>
        <taxon>Lepidopterella</taxon>
    </lineage>
</organism>
<reference evidence="2 3" key="1">
    <citation type="journal article" date="2016" name="Nat. Commun.">
        <title>Ectomycorrhizal ecology is imprinted in the genome of the dominant symbiotic fungus Cenococcum geophilum.</title>
        <authorList>
            <consortium name="DOE Joint Genome Institute"/>
            <person name="Peter M."/>
            <person name="Kohler A."/>
            <person name="Ohm R.A."/>
            <person name="Kuo A."/>
            <person name="Krutzmann J."/>
            <person name="Morin E."/>
            <person name="Arend M."/>
            <person name="Barry K.W."/>
            <person name="Binder M."/>
            <person name="Choi C."/>
            <person name="Clum A."/>
            <person name="Copeland A."/>
            <person name="Grisel N."/>
            <person name="Haridas S."/>
            <person name="Kipfer T."/>
            <person name="LaButti K."/>
            <person name="Lindquist E."/>
            <person name="Lipzen A."/>
            <person name="Maire R."/>
            <person name="Meier B."/>
            <person name="Mihaltcheva S."/>
            <person name="Molinier V."/>
            <person name="Murat C."/>
            <person name="Poggeler S."/>
            <person name="Quandt C.A."/>
            <person name="Sperisen C."/>
            <person name="Tritt A."/>
            <person name="Tisserant E."/>
            <person name="Crous P.W."/>
            <person name="Henrissat B."/>
            <person name="Nehls U."/>
            <person name="Egli S."/>
            <person name="Spatafora J.W."/>
            <person name="Grigoriev I.V."/>
            <person name="Martin F.M."/>
        </authorList>
    </citation>
    <scope>NUCLEOTIDE SEQUENCE [LARGE SCALE GENOMIC DNA]</scope>
    <source>
        <strain evidence="2 3">CBS 459.81</strain>
    </source>
</reference>
<keyword evidence="1" id="KW-1133">Transmembrane helix</keyword>
<proteinExistence type="predicted"/>
<protein>
    <submittedName>
        <fullName evidence="2">Uncharacterized protein</fullName>
    </submittedName>
</protein>
<accession>A0A8E2E4P0</accession>
<gene>
    <name evidence="2" type="ORF">K432DRAFT_126932</name>
</gene>
<sequence>MDIFQRRSDSYTVLFSNHGSPRPHMPRHLTLLELDKNRSVDVGLLHPREQMHTVWLVCLVGKSAWLQVHAIHRVRNSPASSVPNTESLSIYGVLQSEGRLLMAWPREEVRDLTRQWEVSHKFVLWRKLSGMLACALVPLLLYHLLRVFKIGCVSPLDHIQWACYGLS</sequence>
<evidence type="ECO:0000313" key="2">
    <source>
        <dbReference type="EMBL" id="OCK77190.1"/>
    </source>
</evidence>
<dbReference type="EMBL" id="KV745147">
    <property type="protein sequence ID" value="OCK77190.1"/>
    <property type="molecule type" value="Genomic_DNA"/>
</dbReference>
<evidence type="ECO:0000256" key="1">
    <source>
        <dbReference type="SAM" id="Phobius"/>
    </source>
</evidence>
<keyword evidence="1" id="KW-0472">Membrane</keyword>
<dbReference type="AlphaFoldDB" id="A0A8E2E4P0"/>
<keyword evidence="1" id="KW-0812">Transmembrane</keyword>
<keyword evidence="3" id="KW-1185">Reference proteome</keyword>
<dbReference type="Proteomes" id="UP000250266">
    <property type="component" value="Unassembled WGS sequence"/>
</dbReference>
<name>A0A8E2E4P0_9PEZI</name>
<evidence type="ECO:0000313" key="3">
    <source>
        <dbReference type="Proteomes" id="UP000250266"/>
    </source>
</evidence>
<feature type="transmembrane region" description="Helical" evidence="1">
    <location>
        <begin position="124"/>
        <end position="145"/>
    </location>
</feature>